<dbReference type="SUPFAM" id="SSF55154">
    <property type="entry name" value="CYTH-like phosphatases"/>
    <property type="match status" value="1"/>
</dbReference>
<reference evidence="3 4" key="1">
    <citation type="submission" date="2019-04" db="EMBL/GenBank/DDBJ databases">
        <title>Chromosome genome assembly for Takifugu flavidus.</title>
        <authorList>
            <person name="Xiao S."/>
        </authorList>
    </citation>
    <scope>NUCLEOTIDE SEQUENCE [LARGE SCALE GENOMIC DNA]</scope>
    <source>
        <strain evidence="3">HTHZ2018</strain>
        <tissue evidence="3">Muscle</tissue>
    </source>
</reference>
<gene>
    <name evidence="3" type="ORF">D4764_17G0008020</name>
</gene>
<dbReference type="PANTHER" id="PTHR14586">
    <property type="entry name" value="THIAMINE-TRIPHOSPHATASE"/>
    <property type="match status" value="1"/>
</dbReference>
<evidence type="ECO:0000259" key="2">
    <source>
        <dbReference type="Pfam" id="PF01928"/>
    </source>
</evidence>
<keyword evidence="4" id="KW-1185">Reference proteome</keyword>
<evidence type="ECO:0000256" key="1">
    <source>
        <dbReference type="SAM" id="MobiDB-lite"/>
    </source>
</evidence>
<dbReference type="Proteomes" id="UP000324091">
    <property type="component" value="Chromosome 17"/>
</dbReference>
<name>A0A5C6NXD8_9TELE</name>
<dbReference type="GO" id="GO:0042357">
    <property type="term" value="P:thiamine diphosphate metabolic process"/>
    <property type="evidence" value="ECO:0007669"/>
    <property type="project" value="TreeGrafter"/>
</dbReference>
<dbReference type="GO" id="GO:0050333">
    <property type="term" value="F:thiamine triphosphate phosphatase activity"/>
    <property type="evidence" value="ECO:0007669"/>
    <property type="project" value="InterPro"/>
</dbReference>
<dbReference type="AlphaFoldDB" id="A0A5C6NXD8"/>
<protein>
    <submittedName>
        <fullName evidence="3">Thiamine-triphosphatase</fullName>
    </submittedName>
</protein>
<feature type="domain" description="CYTH" evidence="2">
    <location>
        <begin position="4"/>
        <end position="159"/>
    </location>
</feature>
<dbReference type="EMBL" id="RHFK02000009">
    <property type="protein sequence ID" value="TWW71319.1"/>
    <property type="molecule type" value="Genomic_DNA"/>
</dbReference>
<dbReference type="GO" id="GO:0000287">
    <property type="term" value="F:magnesium ion binding"/>
    <property type="evidence" value="ECO:0007669"/>
    <property type="project" value="TreeGrafter"/>
</dbReference>
<accession>A0A5C6NXD8</accession>
<evidence type="ECO:0000313" key="4">
    <source>
        <dbReference type="Proteomes" id="UP000324091"/>
    </source>
</evidence>
<feature type="region of interest" description="Disordered" evidence="1">
    <location>
        <begin position="170"/>
        <end position="208"/>
    </location>
</feature>
<organism evidence="3 4">
    <name type="scientific">Takifugu flavidus</name>
    <name type="common">sansaifugu</name>
    <dbReference type="NCBI Taxonomy" id="433684"/>
    <lineage>
        <taxon>Eukaryota</taxon>
        <taxon>Metazoa</taxon>
        <taxon>Chordata</taxon>
        <taxon>Craniata</taxon>
        <taxon>Vertebrata</taxon>
        <taxon>Euteleostomi</taxon>
        <taxon>Actinopterygii</taxon>
        <taxon>Neopterygii</taxon>
        <taxon>Teleostei</taxon>
        <taxon>Neoteleostei</taxon>
        <taxon>Acanthomorphata</taxon>
        <taxon>Eupercaria</taxon>
        <taxon>Tetraodontiformes</taxon>
        <taxon>Tetradontoidea</taxon>
        <taxon>Tetraodontidae</taxon>
        <taxon>Takifugu</taxon>
    </lineage>
</organism>
<dbReference type="Pfam" id="PF01928">
    <property type="entry name" value="CYTH"/>
    <property type="match status" value="1"/>
</dbReference>
<dbReference type="InterPro" id="IPR023577">
    <property type="entry name" value="CYTH_domain"/>
</dbReference>
<feature type="non-terminal residue" evidence="3">
    <location>
        <position position="1"/>
    </location>
</feature>
<proteinExistence type="predicted"/>
<sequence length="216" mass="24257">VAVTQCQFHDKYFDNPQFDLTLADTWLREREGRWELKCPTLFERTAKTNVAGELCTRYKEITNLSEIHLKVKEVIKDYEDGERGPSLQEEDAWLQRFQLVCFAEFTTIRRSFVLEEEGVRVDLDQADFGYSVGEIEVLVPEGGDVKSALGRIERIAQKLVIQVIVWVGSRRPSDSPPCDPADKGETPQQKLAVGLDPPGGAADPTVPLAVRALDPV</sequence>
<comment type="caution">
    <text evidence="3">The sequence shown here is derived from an EMBL/GenBank/DDBJ whole genome shotgun (WGS) entry which is preliminary data.</text>
</comment>
<evidence type="ECO:0000313" key="3">
    <source>
        <dbReference type="EMBL" id="TWW71319.1"/>
    </source>
</evidence>
<dbReference type="Gene3D" id="2.40.320.10">
    <property type="entry name" value="Hypothetical Protein Pfu-838710-001"/>
    <property type="match status" value="1"/>
</dbReference>
<dbReference type="InterPro" id="IPR033469">
    <property type="entry name" value="CYTH-like_dom_sf"/>
</dbReference>
<dbReference type="PANTHER" id="PTHR14586:SF1">
    <property type="entry name" value="THIAMINE-TRIPHOSPHATASE"/>
    <property type="match status" value="1"/>
</dbReference>
<dbReference type="InterPro" id="IPR039582">
    <property type="entry name" value="THTPA"/>
</dbReference>